<organism evidence="2 3">
    <name type="scientific">Vespula squamosa</name>
    <name type="common">Southern yellow jacket</name>
    <name type="synonym">Wasp</name>
    <dbReference type="NCBI Taxonomy" id="30214"/>
    <lineage>
        <taxon>Eukaryota</taxon>
        <taxon>Metazoa</taxon>
        <taxon>Ecdysozoa</taxon>
        <taxon>Arthropoda</taxon>
        <taxon>Hexapoda</taxon>
        <taxon>Insecta</taxon>
        <taxon>Pterygota</taxon>
        <taxon>Neoptera</taxon>
        <taxon>Endopterygota</taxon>
        <taxon>Hymenoptera</taxon>
        <taxon>Apocrita</taxon>
        <taxon>Aculeata</taxon>
        <taxon>Vespoidea</taxon>
        <taxon>Vespidae</taxon>
        <taxon>Vespinae</taxon>
        <taxon>Vespula</taxon>
    </lineage>
</organism>
<proteinExistence type="predicted"/>
<gene>
    <name evidence="2" type="ORF">V1478_018318</name>
</gene>
<name>A0ABD1ZUR1_VESSQ</name>
<dbReference type="Proteomes" id="UP001607302">
    <property type="component" value="Unassembled WGS sequence"/>
</dbReference>
<reference evidence="2 3" key="1">
    <citation type="journal article" date="2024" name="Ann. Entomol. Soc. Am.">
        <title>Genomic analyses of the southern and eastern yellowjacket wasps (Hymenoptera: Vespidae) reveal evolutionary signatures of social life.</title>
        <authorList>
            <person name="Catto M.A."/>
            <person name="Caine P.B."/>
            <person name="Orr S.E."/>
            <person name="Hunt B.G."/>
            <person name="Goodisman M.A.D."/>
        </authorList>
    </citation>
    <scope>NUCLEOTIDE SEQUENCE [LARGE SCALE GENOMIC DNA]</scope>
    <source>
        <strain evidence="2">233</strain>
        <tissue evidence="2">Head and thorax</tissue>
    </source>
</reference>
<accession>A0ABD1ZUR1</accession>
<protein>
    <submittedName>
        <fullName evidence="2">Uncharacterized protein</fullName>
    </submittedName>
</protein>
<dbReference type="AlphaFoldDB" id="A0ABD1ZUR1"/>
<evidence type="ECO:0000256" key="1">
    <source>
        <dbReference type="SAM" id="MobiDB-lite"/>
    </source>
</evidence>
<evidence type="ECO:0000313" key="2">
    <source>
        <dbReference type="EMBL" id="KAL2712083.1"/>
    </source>
</evidence>
<evidence type="ECO:0000313" key="3">
    <source>
        <dbReference type="Proteomes" id="UP001607302"/>
    </source>
</evidence>
<sequence>MQSGTTHGSDIPSSGGDSRSFHLSMERLARRLKTFHSKHAMQIPTAGASRRFEVMSTFALRNGARDRGVVTWNFDPGIERIKSTRSYRNAEKQLLSLSSETLMQPRNIILYNHFIIKV</sequence>
<feature type="compositionally biased region" description="Polar residues" evidence="1">
    <location>
        <begin position="1"/>
        <end position="17"/>
    </location>
</feature>
<keyword evidence="3" id="KW-1185">Reference proteome</keyword>
<feature type="region of interest" description="Disordered" evidence="1">
    <location>
        <begin position="1"/>
        <end position="20"/>
    </location>
</feature>
<dbReference type="EMBL" id="JAUDFV010000167">
    <property type="protein sequence ID" value="KAL2712083.1"/>
    <property type="molecule type" value="Genomic_DNA"/>
</dbReference>
<comment type="caution">
    <text evidence="2">The sequence shown here is derived from an EMBL/GenBank/DDBJ whole genome shotgun (WGS) entry which is preliminary data.</text>
</comment>